<evidence type="ECO:0000256" key="5">
    <source>
        <dbReference type="ARBA" id="ARBA00022723"/>
    </source>
</evidence>
<dbReference type="PANTHER" id="PTHR45832:SF8">
    <property type="entry name" value="PROTEIN KINASE DOMAIN-CONTAINING PROTEIN"/>
    <property type="match status" value="1"/>
</dbReference>
<sequence length="510" mass="57441">MLKRVFSGKRRRRRPPISKPSNFQHRVHAGYDSKTGKFVGLPPQWEQLIKNEGRPKPIVDPEAITDTVPNRITQIFDDDFNIQNEQNKQAINVSRSNSLRGSFRNREDEQPNSPTSPKANGSSTGTQNMDEKSASEAPKSILKKRGGKGSNSKNSTTNQSQGDAKPAPAPRSPSQFQEQNGSGEKSTDLARAMKETNDPNLSKSKLMYSDEPVTHEQFRQALQKVVKPGNPRELFDRFVKIGEGSTGIVCIATEKRSGRQVAVKKMDLRRQQRRELLFNEVVIMRDYHHPNIVEMYGSYLIDNELWVVMEFLEGGSLTDIVTHTSSFSLTEEQIAHISKSCLKALAFLHSQGVLHRDIKSDSILLTTSGQVKISDFGFCAQVTQDVPKRRSLVGTPYWMAPEIIARQPYGPESDIWSIGIMVIEMIDGEPPYFNEPPLQAMRKIRDLDPPAVKNAAKLTPRLKSFIEKALTHNPQERGTALDLLQHPFLRPYNNPNCLAELMKSFRHSVC</sequence>
<dbReference type="CDD" id="cd01093">
    <property type="entry name" value="CRIB_PAK_like"/>
    <property type="match status" value="1"/>
</dbReference>
<protein>
    <recommendedName>
        <fullName evidence="2">non-specific serine/threonine protein kinase</fullName>
        <ecNumber evidence="2">2.7.11.1</ecNumber>
    </recommendedName>
</protein>
<dbReference type="SMART" id="SM00285">
    <property type="entry name" value="PBD"/>
    <property type="match status" value="1"/>
</dbReference>
<dbReference type="SUPFAM" id="SSF56112">
    <property type="entry name" value="Protein kinase-like (PK-like)"/>
    <property type="match status" value="1"/>
</dbReference>
<dbReference type="GO" id="GO:0005524">
    <property type="term" value="F:ATP binding"/>
    <property type="evidence" value="ECO:0007669"/>
    <property type="project" value="UniProtKB-UniRule"/>
</dbReference>
<dbReference type="InterPro" id="IPR051931">
    <property type="entry name" value="PAK3-like"/>
</dbReference>
<comment type="caution">
    <text evidence="11">The sequence shown here is derived from an EMBL/GenBank/DDBJ whole genome shotgun (WGS) entry which is preliminary data.</text>
</comment>
<evidence type="ECO:0000313" key="12">
    <source>
        <dbReference type="Proteomes" id="UP001152795"/>
    </source>
</evidence>
<dbReference type="InterPro" id="IPR033923">
    <property type="entry name" value="PAK_BD"/>
</dbReference>
<evidence type="ECO:0000256" key="1">
    <source>
        <dbReference type="ARBA" id="ARBA00001946"/>
    </source>
</evidence>
<dbReference type="InterPro" id="IPR000719">
    <property type="entry name" value="Prot_kinase_dom"/>
</dbReference>
<feature type="compositionally biased region" description="Basic residues" evidence="10">
    <location>
        <begin position="1"/>
        <end position="16"/>
    </location>
</feature>
<proteinExistence type="predicted"/>
<keyword evidence="12" id="KW-1185">Reference proteome</keyword>
<feature type="region of interest" description="Disordered" evidence="10">
    <location>
        <begin position="1"/>
        <end position="24"/>
    </location>
</feature>
<feature type="region of interest" description="Disordered" evidence="10">
    <location>
        <begin position="87"/>
        <end position="187"/>
    </location>
</feature>
<dbReference type="CDD" id="cd06648">
    <property type="entry name" value="STKc_PAK_II"/>
    <property type="match status" value="1"/>
</dbReference>
<keyword evidence="4" id="KW-0808">Transferase</keyword>
<evidence type="ECO:0000256" key="2">
    <source>
        <dbReference type="ARBA" id="ARBA00012513"/>
    </source>
</evidence>
<dbReference type="GO" id="GO:0004674">
    <property type="term" value="F:protein serine/threonine kinase activity"/>
    <property type="evidence" value="ECO:0007669"/>
    <property type="project" value="UniProtKB-KW"/>
</dbReference>
<reference evidence="11" key="1">
    <citation type="submission" date="2020-04" db="EMBL/GenBank/DDBJ databases">
        <authorList>
            <person name="Alioto T."/>
            <person name="Alioto T."/>
            <person name="Gomez Garrido J."/>
        </authorList>
    </citation>
    <scope>NUCLEOTIDE SEQUENCE</scope>
    <source>
        <strain evidence="11">A484AB</strain>
    </source>
</reference>
<evidence type="ECO:0000256" key="3">
    <source>
        <dbReference type="ARBA" id="ARBA00022527"/>
    </source>
</evidence>
<dbReference type="Pfam" id="PF00069">
    <property type="entry name" value="Pkinase"/>
    <property type="match status" value="1"/>
</dbReference>
<evidence type="ECO:0000256" key="7">
    <source>
        <dbReference type="ARBA" id="ARBA00022777"/>
    </source>
</evidence>
<feature type="compositionally biased region" description="Polar residues" evidence="10">
    <location>
        <begin position="111"/>
        <end position="128"/>
    </location>
</feature>
<dbReference type="InterPro" id="IPR000095">
    <property type="entry name" value="CRIB_dom"/>
</dbReference>
<dbReference type="Gene3D" id="3.90.810.10">
    <property type="entry name" value="CRIB domain"/>
    <property type="match status" value="1"/>
</dbReference>
<dbReference type="Gene3D" id="3.30.200.20">
    <property type="entry name" value="Phosphorylase Kinase, domain 1"/>
    <property type="match status" value="1"/>
</dbReference>
<dbReference type="EMBL" id="CACRXK020001691">
    <property type="protein sequence ID" value="CAB3990613.1"/>
    <property type="molecule type" value="Genomic_DNA"/>
</dbReference>
<dbReference type="PROSITE" id="PS50108">
    <property type="entry name" value="CRIB"/>
    <property type="match status" value="1"/>
</dbReference>
<keyword evidence="7 11" id="KW-0418">Kinase</keyword>
<keyword evidence="5" id="KW-0479">Metal-binding</keyword>
<feature type="compositionally biased region" description="Polar residues" evidence="10">
    <location>
        <begin position="87"/>
        <end position="100"/>
    </location>
</feature>
<keyword evidence="3" id="KW-0723">Serine/threonine-protein kinase</keyword>
<dbReference type="Pfam" id="PF00786">
    <property type="entry name" value="PBD"/>
    <property type="match status" value="1"/>
</dbReference>
<keyword evidence="9" id="KW-0460">Magnesium</keyword>
<comment type="cofactor">
    <cofactor evidence="1">
        <name>Mg(2+)</name>
        <dbReference type="ChEBI" id="CHEBI:18420"/>
    </cofactor>
</comment>
<evidence type="ECO:0000256" key="8">
    <source>
        <dbReference type="ARBA" id="ARBA00022840"/>
    </source>
</evidence>
<dbReference type="PROSITE" id="PS50011">
    <property type="entry name" value="PROTEIN_KINASE_DOM"/>
    <property type="match status" value="1"/>
</dbReference>
<dbReference type="GO" id="GO:0046872">
    <property type="term" value="F:metal ion binding"/>
    <property type="evidence" value="ECO:0007669"/>
    <property type="project" value="UniProtKB-KW"/>
</dbReference>
<keyword evidence="6" id="KW-0547">Nucleotide-binding</keyword>
<dbReference type="InterPro" id="IPR017441">
    <property type="entry name" value="Protein_kinase_ATP_BS"/>
</dbReference>
<evidence type="ECO:0000256" key="9">
    <source>
        <dbReference type="ARBA" id="ARBA00022842"/>
    </source>
</evidence>
<feature type="compositionally biased region" description="Low complexity" evidence="10">
    <location>
        <begin position="150"/>
        <end position="162"/>
    </location>
</feature>
<evidence type="ECO:0000256" key="10">
    <source>
        <dbReference type="SAM" id="MobiDB-lite"/>
    </source>
</evidence>
<dbReference type="Proteomes" id="UP001152795">
    <property type="component" value="Unassembled WGS sequence"/>
</dbReference>
<dbReference type="AlphaFoldDB" id="A0A7D9DQP7"/>
<evidence type="ECO:0000256" key="4">
    <source>
        <dbReference type="ARBA" id="ARBA00022679"/>
    </source>
</evidence>
<dbReference type="FunFam" id="3.30.200.20:FF:000705">
    <property type="entry name" value="Non-specific serine/threonine protein kinase"/>
    <property type="match status" value="1"/>
</dbReference>
<organism evidence="11 12">
    <name type="scientific">Paramuricea clavata</name>
    <name type="common">Red gorgonian</name>
    <name type="synonym">Violescent sea-whip</name>
    <dbReference type="NCBI Taxonomy" id="317549"/>
    <lineage>
        <taxon>Eukaryota</taxon>
        <taxon>Metazoa</taxon>
        <taxon>Cnidaria</taxon>
        <taxon>Anthozoa</taxon>
        <taxon>Octocorallia</taxon>
        <taxon>Malacalcyonacea</taxon>
        <taxon>Plexauridae</taxon>
        <taxon>Paramuricea</taxon>
    </lineage>
</organism>
<feature type="compositionally biased region" description="Polar residues" evidence="10">
    <location>
        <begin position="172"/>
        <end position="184"/>
    </location>
</feature>
<evidence type="ECO:0000256" key="6">
    <source>
        <dbReference type="ARBA" id="ARBA00022741"/>
    </source>
</evidence>
<accession>A0A7D9DQP7</accession>
<evidence type="ECO:0000313" key="11">
    <source>
        <dbReference type="EMBL" id="CAB3990613.1"/>
    </source>
</evidence>
<dbReference type="PROSITE" id="PS00107">
    <property type="entry name" value="PROTEIN_KINASE_ATP"/>
    <property type="match status" value="1"/>
</dbReference>
<dbReference type="PANTHER" id="PTHR45832">
    <property type="entry name" value="SERINE/THREONINE-PROTEIN KINASE SAMKA-RELATED-RELATED"/>
    <property type="match status" value="1"/>
</dbReference>
<dbReference type="FunFam" id="1.10.510.10:FF:000768">
    <property type="entry name" value="Non-specific serine/threonine protein kinase"/>
    <property type="match status" value="1"/>
</dbReference>
<gene>
    <name evidence="11" type="ORF">PACLA_8A068631</name>
</gene>
<dbReference type="OrthoDB" id="1022360at2759"/>
<dbReference type="Gene3D" id="1.10.510.10">
    <property type="entry name" value="Transferase(Phosphotransferase) domain 1"/>
    <property type="match status" value="1"/>
</dbReference>
<dbReference type="InterPro" id="IPR011009">
    <property type="entry name" value="Kinase-like_dom_sf"/>
</dbReference>
<keyword evidence="8" id="KW-0067">ATP-binding</keyword>
<dbReference type="EC" id="2.7.11.1" evidence="2"/>
<dbReference type="InterPro" id="IPR036936">
    <property type="entry name" value="CRIB_dom_sf"/>
</dbReference>
<name>A0A7D9DQP7_PARCT</name>